<feature type="region of interest" description="Disordered" evidence="10">
    <location>
        <begin position="243"/>
        <end position="262"/>
    </location>
</feature>
<evidence type="ECO:0000256" key="4">
    <source>
        <dbReference type="ARBA" id="ARBA00022679"/>
    </source>
</evidence>
<evidence type="ECO:0000256" key="6">
    <source>
        <dbReference type="ARBA" id="ARBA00022777"/>
    </source>
</evidence>
<evidence type="ECO:0000256" key="8">
    <source>
        <dbReference type="ARBA" id="ARBA00047899"/>
    </source>
</evidence>
<organism evidence="13 14">
    <name type="scientific">Cuscuta europaea</name>
    <name type="common">European dodder</name>
    <dbReference type="NCBI Taxonomy" id="41803"/>
    <lineage>
        <taxon>Eukaryota</taxon>
        <taxon>Viridiplantae</taxon>
        <taxon>Streptophyta</taxon>
        <taxon>Embryophyta</taxon>
        <taxon>Tracheophyta</taxon>
        <taxon>Spermatophyta</taxon>
        <taxon>Magnoliopsida</taxon>
        <taxon>eudicotyledons</taxon>
        <taxon>Gunneridae</taxon>
        <taxon>Pentapetalae</taxon>
        <taxon>asterids</taxon>
        <taxon>lamiids</taxon>
        <taxon>Solanales</taxon>
        <taxon>Convolvulaceae</taxon>
        <taxon>Cuscuteae</taxon>
        <taxon>Cuscuta</taxon>
        <taxon>Cuscuta subgen. Cuscuta</taxon>
    </lineage>
</organism>
<dbReference type="FunFam" id="1.10.510.10:FF:000294">
    <property type="entry name" value="Serine/threonine-protein kinase OXI1"/>
    <property type="match status" value="1"/>
</dbReference>
<comment type="catalytic activity">
    <reaction evidence="9">
        <text>L-seryl-[protein] + ATP = O-phospho-L-seryl-[protein] + ADP + H(+)</text>
        <dbReference type="Rhea" id="RHEA:17989"/>
        <dbReference type="Rhea" id="RHEA-COMP:9863"/>
        <dbReference type="Rhea" id="RHEA-COMP:11604"/>
        <dbReference type="ChEBI" id="CHEBI:15378"/>
        <dbReference type="ChEBI" id="CHEBI:29999"/>
        <dbReference type="ChEBI" id="CHEBI:30616"/>
        <dbReference type="ChEBI" id="CHEBI:83421"/>
        <dbReference type="ChEBI" id="CHEBI:456216"/>
        <dbReference type="EC" id="2.7.11.1"/>
    </reaction>
</comment>
<sequence>MSDEQVCYKFQTSTTRILLLPNNILYSTEAILFRVNITYTTVRINHLHRQLTNSDTLFDAAAGMTDEYHQEQTLPPLHLKDLKAISALGRGAKGFVFLVQAEEDGELLALKAISRASVKRNKAKTDGSDYRRIWFERNVLRSFQHPLLPKLHGVVSTEKIVGYVIDYCSGGDLNALRNKQTEKMFSDDIIRFYAAELVLALEYLHGLGIVYRDLKPENVMIQENGHIMLIDFDLSTKLSTKTPEIRQPIEKPRDNSPDPMPKNAKKFKPFHMLCNSGISPEDIVHQADRPLSRSSSVEKTNSFVGTEDYVAPEVIIGNGHDFSVDWWSLGVMLYEMLYGKTPFRGSNRKETFYRILSKPPDLSGEATALRDLIGKLLEKDPQQRISMQEIKGHKFFRGVDWESIIKMPRPPFIPVSTRDFEAVKVNDKEIEVESYMEGTVAELKVKDSEGENMNIRGVWVEGLNHPTQQEHFLVF</sequence>
<dbReference type="InterPro" id="IPR000961">
    <property type="entry name" value="AGC-kinase_C"/>
</dbReference>
<name>A0A9P1E2E0_CUSEU</name>
<dbReference type="InterPro" id="IPR000719">
    <property type="entry name" value="Prot_kinase_dom"/>
</dbReference>
<evidence type="ECO:0000256" key="7">
    <source>
        <dbReference type="ARBA" id="ARBA00022840"/>
    </source>
</evidence>
<dbReference type="SUPFAM" id="SSF56112">
    <property type="entry name" value="Protein kinase-like (PK-like)"/>
    <property type="match status" value="1"/>
</dbReference>
<dbReference type="Gene3D" id="3.30.200.20">
    <property type="entry name" value="Phosphorylase Kinase, domain 1"/>
    <property type="match status" value="1"/>
</dbReference>
<keyword evidence="14" id="KW-1185">Reference proteome</keyword>
<dbReference type="Proteomes" id="UP001152484">
    <property type="component" value="Unassembled WGS sequence"/>
</dbReference>
<comment type="similarity">
    <text evidence="1">Belongs to the protein kinase superfamily. AGC Ser/Thr protein kinase family.</text>
</comment>
<dbReference type="InterPro" id="IPR011009">
    <property type="entry name" value="Kinase-like_dom_sf"/>
</dbReference>
<feature type="domain" description="Protein kinase" evidence="11">
    <location>
        <begin position="82"/>
        <end position="396"/>
    </location>
</feature>
<evidence type="ECO:0000256" key="10">
    <source>
        <dbReference type="SAM" id="MobiDB-lite"/>
    </source>
</evidence>
<dbReference type="GO" id="GO:0005524">
    <property type="term" value="F:ATP binding"/>
    <property type="evidence" value="ECO:0007669"/>
    <property type="project" value="UniProtKB-KW"/>
</dbReference>
<keyword evidence="5" id="KW-0547">Nucleotide-binding</keyword>
<gene>
    <name evidence="13" type="ORF">CEURO_LOCUS4853</name>
</gene>
<dbReference type="PROSITE" id="PS51285">
    <property type="entry name" value="AGC_KINASE_CTER"/>
    <property type="match status" value="1"/>
</dbReference>
<comment type="catalytic activity">
    <reaction evidence="8">
        <text>L-threonyl-[protein] + ATP = O-phospho-L-threonyl-[protein] + ADP + H(+)</text>
        <dbReference type="Rhea" id="RHEA:46608"/>
        <dbReference type="Rhea" id="RHEA-COMP:11060"/>
        <dbReference type="Rhea" id="RHEA-COMP:11605"/>
        <dbReference type="ChEBI" id="CHEBI:15378"/>
        <dbReference type="ChEBI" id="CHEBI:30013"/>
        <dbReference type="ChEBI" id="CHEBI:30616"/>
        <dbReference type="ChEBI" id="CHEBI:61977"/>
        <dbReference type="ChEBI" id="CHEBI:456216"/>
        <dbReference type="EC" id="2.7.11.1"/>
    </reaction>
</comment>
<dbReference type="GO" id="GO:0004674">
    <property type="term" value="F:protein serine/threonine kinase activity"/>
    <property type="evidence" value="ECO:0007669"/>
    <property type="project" value="UniProtKB-KW"/>
</dbReference>
<reference evidence="13" key="1">
    <citation type="submission" date="2022-07" db="EMBL/GenBank/DDBJ databases">
        <authorList>
            <person name="Macas J."/>
            <person name="Novak P."/>
            <person name="Neumann P."/>
        </authorList>
    </citation>
    <scope>NUCLEOTIDE SEQUENCE</scope>
</reference>
<dbReference type="OrthoDB" id="432483at2759"/>
<dbReference type="EC" id="2.7.11.1" evidence="2"/>
<evidence type="ECO:0000256" key="1">
    <source>
        <dbReference type="ARBA" id="ARBA00009903"/>
    </source>
</evidence>
<evidence type="ECO:0000313" key="13">
    <source>
        <dbReference type="EMBL" id="CAH9073552.1"/>
    </source>
</evidence>
<feature type="domain" description="AGC-kinase C-terminal" evidence="12">
    <location>
        <begin position="397"/>
        <end position="475"/>
    </location>
</feature>
<dbReference type="FunFam" id="1.10.510.10:FF:000312">
    <property type="entry name" value="Serine/threonine-protein kinase OXI1"/>
    <property type="match status" value="1"/>
</dbReference>
<dbReference type="SMART" id="SM00220">
    <property type="entry name" value="S_TKc"/>
    <property type="match status" value="1"/>
</dbReference>
<keyword evidence="4" id="KW-0808">Transferase</keyword>
<evidence type="ECO:0000313" key="14">
    <source>
        <dbReference type="Proteomes" id="UP001152484"/>
    </source>
</evidence>
<dbReference type="PROSITE" id="PS50011">
    <property type="entry name" value="PROTEIN_KINASE_DOM"/>
    <property type="match status" value="1"/>
</dbReference>
<evidence type="ECO:0000256" key="5">
    <source>
        <dbReference type="ARBA" id="ARBA00022741"/>
    </source>
</evidence>
<keyword evidence="3" id="KW-0723">Serine/threonine-protein kinase</keyword>
<dbReference type="AlphaFoldDB" id="A0A9P1E2E0"/>
<evidence type="ECO:0000256" key="3">
    <source>
        <dbReference type="ARBA" id="ARBA00022527"/>
    </source>
</evidence>
<dbReference type="PROSITE" id="PS00108">
    <property type="entry name" value="PROTEIN_KINASE_ST"/>
    <property type="match status" value="1"/>
</dbReference>
<evidence type="ECO:0000259" key="11">
    <source>
        <dbReference type="PROSITE" id="PS50011"/>
    </source>
</evidence>
<keyword evidence="6" id="KW-0418">Kinase</keyword>
<dbReference type="EMBL" id="CAMAPE010000008">
    <property type="protein sequence ID" value="CAH9073552.1"/>
    <property type="molecule type" value="Genomic_DNA"/>
</dbReference>
<protein>
    <recommendedName>
        <fullName evidence="2">non-specific serine/threonine protein kinase</fullName>
        <ecNumber evidence="2">2.7.11.1</ecNumber>
    </recommendedName>
</protein>
<keyword evidence="7" id="KW-0067">ATP-binding</keyword>
<evidence type="ECO:0000259" key="12">
    <source>
        <dbReference type="PROSITE" id="PS51285"/>
    </source>
</evidence>
<dbReference type="PANTHER" id="PTHR45637">
    <property type="entry name" value="FLIPPASE KINASE 1-RELATED"/>
    <property type="match status" value="1"/>
</dbReference>
<comment type="caution">
    <text evidence="13">The sequence shown here is derived from an EMBL/GenBank/DDBJ whole genome shotgun (WGS) entry which is preliminary data.</text>
</comment>
<evidence type="ECO:0000256" key="2">
    <source>
        <dbReference type="ARBA" id="ARBA00012513"/>
    </source>
</evidence>
<dbReference type="Gene3D" id="1.10.510.10">
    <property type="entry name" value="Transferase(Phosphotransferase) domain 1"/>
    <property type="match status" value="2"/>
</dbReference>
<evidence type="ECO:0000256" key="9">
    <source>
        <dbReference type="ARBA" id="ARBA00048679"/>
    </source>
</evidence>
<dbReference type="InterPro" id="IPR008271">
    <property type="entry name" value="Ser/Thr_kinase_AS"/>
</dbReference>
<accession>A0A9P1E2E0</accession>
<dbReference type="Pfam" id="PF00069">
    <property type="entry name" value="Pkinase"/>
    <property type="match status" value="2"/>
</dbReference>
<proteinExistence type="inferred from homology"/>
<feature type="compositionally biased region" description="Basic and acidic residues" evidence="10">
    <location>
        <begin position="243"/>
        <end position="256"/>
    </location>
</feature>